<organism evidence="2 3">
    <name type="scientific">Sedimenticola selenatireducens</name>
    <dbReference type="NCBI Taxonomy" id="191960"/>
    <lineage>
        <taxon>Bacteria</taxon>
        <taxon>Pseudomonadati</taxon>
        <taxon>Pseudomonadota</taxon>
        <taxon>Gammaproteobacteria</taxon>
        <taxon>Chromatiales</taxon>
        <taxon>Sedimenticolaceae</taxon>
        <taxon>Sedimenticola</taxon>
    </lineage>
</organism>
<dbReference type="RefSeq" id="WP_144358641.1">
    <property type="nucleotide sequence ID" value="NZ_VMNH01000008.1"/>
</dbReference>
<protein>
    <submittedName>
        <fullName evidence="2">PilZ domain-containing protein</fullName>
    </submittedName>
</protein>
<dbReference type="InterPro" id="IPR009875">
    <property type="entry name" value="PilZ_domain"/>
</dbReference>
<dbReference type="SUPFAM" id="SSF141371">
    <property type="entry name" value="PilZ domain-like"/>
    <property type="match status" value="1"/>
</dbReference>
<sequence>MEHRNSPRRPVTLYTMLNYPSLGLVRGCIRDIGMSGMFVDIGRIQLPVNATLEISLMFGPSSMKAPMQVEAIVVRCAEKGVGLMFDELDSEMRYALSHIVFGASNVNDGNDCADILH</sequence>
<name>A0A557SDW8_9GAMM</name>
<comment type="caution">
    <text evidence="2">The sequence shown here is derived from an EMBL/GenBank/DDBJ whole genome shotgun (WGS) entry which is preliminary data.</text>
</comment>
<dbReference type="AlphaFoldDB" id="A0A557SDW8"/>
<dbReference type="Gene3D" id="2.40.10.220">
    <property type="entry name" value="predicted glycosyltransferase like domains"/>
    <property type="match status" value="1"/>
</dbReference>
<dbReference type="Proteomes" id="UP000316649">
    <property type="component" value="Unassembled WGS sequence"/>
</dbReference>
<dbReference type="OrthoDB" id="7061334at2"/>
<evidence type="ECO:0000259" key="1">
    <source>
        <dbReference type="Pfam" id="PF07238"/>
    </source>
</evidence>
<evidence type="ECO:0000313" key="2">
    <source>
        <dbReference type="EMBL" id="TVO75551.1"/>
    </source>
</evidence>
<feature type="domain" description="PilZ" evidence="1">
    <location>
        <begin position="3"/>
        <end position="101"/>
    </location>
</feature>
<proteinExistence type="predicted"/>
<dbReference type="EMBL" id="VMNH01000008">
    <property type="protein sequence ID" value="TVO75551.1"/>
    <property type="molecule type" value="Genomic_DNA"/>
</dbReference>
<accession>A0A557SDW8</accession>
<gene>
    <name evidence="2" type="ORF">FHP88_08645</name>
</gene>
<evidence type="ECO:0000313" key="3">
    <source>
        <dbReference type="Proteomes" id="UP000316649"/>
    </source>
</evidence>
<keyword evidence="3" id="KW-1185">Reference proteome</keyword>
<reference evidence="2 3" key="1">
    <citation type="submission" date="2019-07" db="EMBL/GenBank/DDBJ databases">
        <title>The pathways for chlorine oxyanion respiration interact through the shared metabolite chlorate.</title>
        <authorList>
            <person name="Barnum T.P."/>
            <person name="Cheng Y."/>
            <person name="Hill K.A."/>
            <person name="Lucas L.N."/>
            <person name="Carlson H.K."/>
            <person name="Coates J.D."/>
        </authorList>
    </citation>
    <scope>NUCLEOTIDE SEQUENCE [LARGE SCALE GENOMIC DNA]</scope>
    <source>
        <strain evidence="2 3">BK-1</strain>
    </source>
</reference>
<dbReference type="GO" id="GO:0035438">
    <property type="term" value="F:cyclic-di-GMP binding"/>
    <property type="evidence" value="ECO:0007669"/>
    <property type="project" value="InterPro"/>
</dbReference>
<dbReference type="Pfam" id="PF07238">
    <property type="entry name" value="PilZ"/>
    <property type="match status" value="1"/>
</dbReference>